<sequence length="112" mass="12608">MQPLTGNLRAQLWPRDDLHTGTMFLVWKLDLQLLLLAGGITPAYTAALRGHWVITRVGAVNCLARAAGIWLSETLVRRESADRAQQHRLRHLRRASCDAGGQWTRAAEIVYH</sequence>
<keyword evidence="2" id="KW-1185">Reference proteome</keyword>
<evidence type="ECO:0000313" key="1">
    <source>
        <dbReference type="EMBL" id="KAK8213264.1"/>
    </source>
</evidence>
<gene>
    <name evidence="1" type="ORF">M8818_002562</name>
</gene>
<reference evidence="1" key="1">
    <citation type="submission" date="2024-02" db="EMBL/GenBank/DDBJ databases">
        <title>Metagenome Assembled Genome of Zalaria obscura JY119.</title>
        <authorList>
            <person name="Vighnesh L."/>
            <person name="Jagadeeshwari U."/>
            <person name="Venkata Ramana C."/>
            <person name="Sasikala C."/>
        </authorList>
    </citation>
    <scope>NUCLEOTIDE SEQUENCE</scope>
    <source>
        <strain evidence="1">JY119</strain>
    </source>
</reference>
<dbReference type="EMBL" id="JAMKPW020000011">
    <property type="protein sequence ID" value="KAK8213264.1"/>
    <property type="molecule type" value="Genomic_DNA"/>
</dbReference>
<accession>A0ACC3SGV6</accession>
<proteinExistence type="predicted"/>
<evidence type="ECO:0000313" key="2">
    <source>
        <dbReference type="Proteomes" id="UP001320706"/>
    </source>
</evidence>
<organism evidence="1 2">
    <name type="scientific">Zalaria obscura</name>
    <dbReference type="NCBI Taxonomy" id="2024903"/>
    <lineage>
        <taxon>Eukaryota</taxon>
        <taxon>Fungi</taxon>
        <taxon>Dikarya</taxon>
        <taxon>Ascomycota</taxon>
        <taxon>Pezizomycotina</taxon>
        <taxon>Dothideomycetes</taxon>
        <taxon>Dothideomycetidae</taxon>
        <taxon>Dothideales</taxon>
        <taxon>Zalariaceae</taxon>
        <taxon>Zalaria</taxon>
    </lineage>
</organism>
<name>A0ACC3SGV6_9PEZI</name>
<dbReference type="Proteomes" id="UP001320706">
    <property type="component" value="Unassembled WGS sequence"/>
</dbReference>
<comment type="caution">
    <text evidence="1">The sequence shown here is derived from an EMBL/GenBank/DDBJ whole genome shotgun (WGS) entry which is preliminary data.</text>
</comment>
<protein>
    <submittedName>
        <fullName evidence="1">Uncharacterized protein</fullName>
    </submittedName>
</protein>